<reference evidence="6 7" key="1">
    <citation type="submission" date="2023-10" db="EMBL/GenBank/DDBJ databases">
        <title>Glaciecola aquimarina strain GGW-M5 nov., isolated from a coastal seawater.</title>
        <authorList>
            <person name="Bayburt H."/>
            <person name="Kim J.M."/>
            <person name="Choi B.J."/>
            <person name="Jeon C.O."/>
        </authorList>
    </citation>
    <scope>NUCLEOTIDE SEQUENCE [LARGE SCALE GENOMIC DNA]</scope>
    <source>
        <strain evidence="6 7">KCTC 32108</strain>
    </source>
</reference>
<feature type="domain" description="HTH araC/xylS-type" evidence="5">
    <location>
        <begin position="183"/>
        <end position="279"/>
    </location>
</feature>
<dbReference type="Gene3D" id="1.10.10.60">
    <property type="entry name" value="Homeodomain-like"/>
    <property type="match status" value="2"/>
</dbReference>
<dbReference type="InterPro" id="IPR009057">
    <property type="entry name" value="Homeodomain-like_sf"/>
</dbReference>
<dbReference type="PROSITE" id="PS01124">
    <property type="entry name" value="HTH_ARAC_FAMILY_2"/>
    <property type="match status" value="1"/>
</dbReference>
<dbReference type="EMBL" id="JAWDIO010000002">
    <property type="protein sequence ID" value="MDU0354375.1"/>
    <property type="molecule type" value="Genomic_DNA"/>
</dbReference>
<protein>
    <submittedName>
        <fullName evidence="6">AraC family transcriptional regulator</fullName>
    </submittedName>
</protein>
<keyword evidence="2" id="KW-0238">DNA-binding</keyword>
<feature type="transmembrane region" description="Helical" evidence="4">
    <location>
        <begin position="84"/>
        <end position="103"/>
    </location>
</feature>
<keyword evidence="4" id="KW-0472">Membrane</keyword>
<dbReference type="PRINTS" id="PR00032">
    <property type="entry name" value="HTHARAC"/>
</dbReference>
<keyword evidence="7" id="KW-1185">Reference proteome</keyword>
<keyword evidence="3" id="KW-0804">Transcription</keyword>
<dbReference type="InterPro" id="IPR018060">
    <property type="entry name" value="HTH_AraC"/>
</dbReference>
<dbReference type="InterPro" id="IPR018062">
    <property type="entry name" value="HTH_AraC-typ_CS"/>
</dbReference>
<dbReference type="PROSITE" id="PS00041">
    <property type="entry name" value="HTH_ARAC_FAMILY_1"/>
    <property type="match status" value="1"/>
</dbReference>
<feature type="transmembrane region" description="Helical" evidence="4">
    <location>
        <begin position="62"/>
        <end position="78"/>
    </location>
</feature>
<dbReference type="Proteomes" id="UP001247805">
    <property type="component" value="Unassembled WGS sequence"/>
</dbReference>
<accession>A0ABU3SWH3</accession>
<sequence length="282" mass="32335">MVRDGCTYQILFAEEFGYILPLMFTEATYSDMLIITTAILVVLPSLYLVFYHLRHNLQFDTLFILISSFSLGTSYIVGEFVDEYWLFYFCAFLISSIWLRIGYEDIRSSNTQSLKLKQELKDISMTYINDVSGNERFAESDQALAPLLDSELEQTKSLAIGGDSDSLEGKPSKPTVKNRELVDRAISFIKANFNSEIEIAEIANYTGVSDSYLIRTFKKVKGKTINQYVTCYRVQRAQKLLKNHTVVETSRAVGFKNPSYFSTVFKKQIGMSPLHYQQQLYD</sequence>
<feature type="transmembrane region" description="Helical" evidence="4">
    <location>
        <begin position="32"/>
        <end position="50"/>
    </location>
</feature>
<organism evidence="6 7">
    <name type="scientific">Paraglaciecola aquimarina</name>
    <dbReference type="NCBI Taxonomy" id="1235557"/>
    <lineage>
        <taxon>Bacteria</taxon>
        <taxon>Pseudomonadati</taxon>
        <taxon>Pseudomonadota</taxon>
        <taxon>Gammaproteobacteria</taxon>
        <taxon>Alteromonadales</taxon>
        <taxon>Alteromonadaceae</taxon>
        <taxon>Paraglaciecola</taxon>
    </lineage>
</organism>
<evidence type="ECO:0000259" key="5">
    <source>
        <dbReference type="PROSITE" id="PS01124"/>
    </source>
</evidence>
<dbReference type="SMART" id="SM00342">
    <property type="entry name" value="HTH_ARAC"/>
    <property type="match status" value="1"/>
</dbReference>
<evidence type="ECO:0000313" key="6">
    <source>
        <dbReference type="EMBL" id="MDU0354375.1"/>
    </source>
</evidence>
<proteinExistence type="predicted"/>
<evidence type="ECO:0000256" key="3">
    <source>
        <dbReference type="ARBA" id="ARBA00023163"/>
    </source>
</evidence>
<dbReference type="PANTHER" id="PTHR43280">
    <property type="entry name" value="ARAC-FAMILY TRANSCRIPTIONAL REGULATOR"/>
    <property type="match status" value="1"/>
</dbReference>
<dbReference type="Pfam" id="PF12833">
    <property type="entry name" value="HTH_18"/>
    <property type="match status" value="1"/>
</dbReference>
<dbReference type="RefSeq" id="WP_316028029.1">
    <property type="nucleotide sequence ID" value="NZ_JAWDIO010000002.1"/>
</dbReference>
<keyword evidence="4" id="KW-1133">Transmembrane helix</keyword>
<evidence type="ECO:0000256" key="4">
    <source>
        <dbReference type="SAM" id="Phobius"/>
    </source>
</evidence>
<dbReference type="SUPFAM" id="SSF46689">
    <property type="entry name" value="Homeodomain-like"/>
    <property type="match status" value="2"/>
</dbReference>
<evidence type="ECO:0000256" key="1">
    <source>
        <dbReference type="ARBA" id="ARBA00023015"/>
    </source>
</evidence>
<dbReference type="PANTHER" id="PTHR43280:SF2">
    <property type="entry name" value="HTH-TYPE TRANSCRIPTIONAL REGULATOR EXSA"/>
    <property type="match status" value="1"/>
</dbReference>
<gene>
    <name evidence="6" type="ORF">RS130_10910</name>
</gene>
<keyword evidence="1" id="KW-0805">Transcription regulation</keyword>
<dbReference type="InterPro" id="IPR020449">
    <property type="entry name" value="Tscrpt_reg_AraC-type_HTH"/>
</dbReference>
<keyword evidence="4" id="KW-0812">Transmembrane</keyword>
<evidence type="ECO:0000313" key="7">
    <source>
        <dbReference type="Proteomes" id="UP001247805"/>
    </source>
</evidence>
<name>A0ABU3SWH3_9ALTE</name>
<comment type="caution">
    <text evidence="6">The sequence shown here is derived from an EMBL/GenBank/DDBJ whole genome shotgun (WGS) entry which is preliminary data.</text>
</comment>
<evidence type="ECO:0000256" key="2">
    <source>
        <dbReference type="ARBA" id="ARBA00023125"/>
    </source>
</evidence>